<dbReference type="EMBL" id="JBCGBO010000003">
    <property type="protein sequence ID" value="KAK9213844.1"/>
    <property type="molecule type" value="Genomic_DNA"/>
</dbReference>
<dbReference type="Proteomes" id="UP001428341">
    <property type="component" value="Unassembled WGS sequence"/>
</dbReference>
<keyword evidence="1" id="KW-1133">Transmembrane helix</keyword>
<keyword evidence="1" id="KW-0472">Membrane</keyword>
<reference evidence="2 3" key="1">
    <citation type="submission" date="2024-05" db="EMBL/GenBank/DDBJ databases">
        <title>Haplotype-resolved chromosome-level genome assembly of Huyou (Citrus changshanensis).</title>
        <authorList>
            <person name="Miao C."/>
            <person name="Chen W."/>
            <person name="Wu Y."/>
            <person name="Wang L."/>
            <person name="Zhao S."/>
            <person name="Grierson D."/>
            <person name="Xu C."/>
            <person name="Chen K."/>
        </authorList>
    </citation>
    <scope>NUCLEOTIDE SEQUENCE [LARGE SCALE GENOMIC DNA]</scope>
    <source>
        <strain evidence="2">01-14</strain>
        <tissue evidence="2">Leaf</tissue>
    </source>
</reference>
<evidence type="ECO:0000313" key="2">
    <source>
        <dbReference type="EMBL" id="KAK9213844.1"/>
    </source>
</evidence>
<name>A0AAP0MI41_9ROSI</name>
<organism evidence="2 3">
    <name type="scientific">Citrus x changshan-huyou</name>
    <dbReference type="NCBI Taxonomy" id="2935761"/>
    <lineage>
        <taxon>Eukaryota</taxon>
        <taxon>Viridiplantae</taxon>
        <taxon>Streptophyta</taxon>
        <taxon>Embryophyta</taxon>
        <taxon>Tracheophyta</taxon>
        <taxon>Spermatophyta</taxon>
        <taxon>Magnoliopsida</taxon>
        <taxon>eudicotyledons</taxon>
        <taxon>Gunneridae</taxon>
        <taxon>Pentapetalae</taxon>
        <taxon>rosids</taxon>
        <taxon>malvids</taxon>
        <taxon>Sapindales</taxon>
        <taxon>Rutaceae</taxon>
        <taxon>Aurantioideae</taxon>
        <taxon>Citrus</taxon>
    </lineage>
</organism>
<gene>
    <name evidence="2" type="ORF">WN944_005829</name>
</gene>
<feature type="transmembrane region" description="Helical" evidence="1">
    <location>
        <begin position="45"/>
        <end position="66"/>
    </location>
</feature>
<accession>A0AAP0MI41</accession>
<comment type="caution">
    <text evidence="2">The sequence shown here is derived from an EMBL/GenBank/DDBJ whole genome shotgun (WGS) entry which is preliminary data.</text>
</comment>
<dbReference type="AlphaFoldDB" id="A0AAP0MI41"/>
<protein>
    <submittedName>
        <fullName evidence="2">Uncharacterized protein</fullName>
    </submittedName>
</protein>
<sequence length="124" mass="13783">MLSFLQELCGNCECSSIVFTSPRTSNQTLTEAMVNKFSNQVEDVIFWQIFFAILGTSNIAYCLVCTHTSLDTPQKFLDDEISDMNSAHCLPVAFIPQVTGEMDKGRSNIMSAELEHVNAHLENG</sequence>
<evidence type="ECO:0000313" key="3">
    <source>
        <dbReference type="Proteomes" id="UP001428341"/>
    </source>
</evidence>
<proteinExistence type="predicted"/>
<evidence type="ECO:0000256" key="1">
    <source>
        <dbReference type="SAM" id="Phobius"/>
    </source>
</evidence>
<keyword evidence="1" id="KW-0812">Transmembrane</keyword>
<keyword evidence="3" id="KW-1185">Reference proteome</keyword>